<dbReference type="SUPFAM" id="SSF81301">
    <property type="entry name" value="Nucleotidyltransferase"/>
    <property type="match status" value="1"/>
</dbReference>
<dbReference type="AlphaFoldDB" id="A0A0G3LZY7"/>
<name>A0A0G3LZY7_CHRGL</name>
<dbReference type="Proteomes" id="UP000035213">
    <property type="component" value="Chromosome"/>
</dbReference>
<accession>A0A0G3LZY7</accession>
<dbReference type="RefSeq" id="WP_053327202.1">
    <property type="nucleotide sequence ID" value="NZ_CP009928.1"/>
</dbReference>
<organism evidence="1 2">
    <name type="scientific">Chryseobacterium gallinarum</name>
    <dbReference type="NCBI Taxonomy" id="1324352"/>
    <lineage>
        <taxon>Bacteria</taxon>
        <taxon>Pseudomonadati</taxon>
        <taxon>Bacteroidota</taxon>
        <taxon>Flavobacteriia</taxon>
        <taxon>Flavobacteriales</taxon>
        <taxon>Weeksellaceae</taxon>
        <taxon>Chryseobacterium group</taxon>
        <taxon>Chryseobacterium</taxon>
    </lineage>
</organism>
<gene>
    <name evidence="1" type="ORF">OK18_04215</name>
</gene>
<evidence type="ECO:0008006" key="3">
    <source>
        <dbReference type="Google" id="ProtNLM"/>
    </source>
</evidence>
<dbReference type="PATRIC" id="fig|1324352.5.peg.906"/>
<dbReference type="PANTHER" id="PTHR34822:SF1">
    <property type="entry name" value="GRPB FAMILY PROTEIN"/>
    <property type="match status" value="1"/>
</dbReference>
<dbReference type="EMBL" id="CP009928">
    <property type="protein sequence ID" value="AKK71950.1"/>
    <property type="molecule type" value="Genomic_DNA"/>
</dbReference>
<proteinExistence type="predicted"/>
<reference evidence="1 2" key="1">
    <citation type="submission" date="2014-11" db="EMBL/GenBank/DDBJ databases">
        <authorList>
            <person name="Park G.-S."/>
            <person name="Hong S.-J."/>
            <person name="Jung B.K."/>
            <person name="Khan A.R."/>
            <person name="Kwak Y."/>
            <person name="Shin J.-H."/>
        </authorList>
    </citation>
    <scope>NUCLEOTIDE SEQUENCE [LARGE SCALE GENOMIC DNA]</scope>
    <source>
        <strain evidence="1 2">DSM 27622</strain>
    </source>
</reference>
<dbReference type="InterPro" id="IPR043519">
    <property type="entry name" value="NT_sf"/>
</dbReference>
<sequence length="187" mass="21723">MIEIVAYNALWAKDFLQQKEKIQNALEGNALAVHHIGSTSVPHLAAKNIIDIQVTVAEFTNEIERGLNRIGYKRLHHILSDHRPQGYDHLSEKQLSKWFFISNEPAVNLHVRLQHSFNQRYALLCRDYLRAHPYAAKAYEEIKKQLAKHFQNDIDAYYDIKDPVFDVIMSGAELWSEKVGWKPQMAE</sequence>
<dbReference type="Pfam" id="PF04229">
    <property type="entry name" value="GrpB"/>
    <property type="match status" value="1"/>
</dbReference>
<dbReference type="KEGG" id="cgn:OK18_04215"/>
<dbReference type="OrthoDB" id="9799092at2"/>
<dbReference type="Gene3D" id="3.30.460.10">
    <property type="entry name" value="Beta Polymerase, domain 2"/>
    <property type="match status" value="1"/>
</dbReference>
<dbReference type="STRING" id="1324352.OK18_04215"/>
<dbReference type="InterPro" id="IPR007344">
    <property type="entry name" value="GrpB/CoaE"/>
</dbReference>
<dbReference type="PANTHER" id="PTHR34822">
    <property type="entry name" value="GRPB DOMAIN PROTEIN (AFU_ORTHOLOGUE AFUA_1G01530)"/>
    <property type="match status" value="1"/>
</dbReference>
<evidence type="ECO:0000313" key="2">
    <source>
        <dbReference type="Proteomes" id="UP000035213"/>
    </source>
</evidence>
<protein>
    <recommendedName>
        <fullName evidence="3">GrpB family protein</fullName>
    </recommendedName>
</protein>
<evidence type="ECO:0000313" key="1">
    <source>
        <dbReference type="EMBL" id="AKK71950.1"/>
    </source>
</evidence>